<dbReference type="AlphaFoldDB" id="A0A3Q2XYB6"/>
<dbReference type="GeneID" id="109518845"/>
<evidence type="ECO:0000256" key="4">
    <source>
        <dbReference type="ARBA" id="ARBA00047761"/>
    </source>
</evidence>
<dbReference type="InterPro" id="IPR000340">
    <property type="entry name" value="Dual-sp_phosphatase_cat-dom"/>
</dbReference>
<evidence type="ECO:0000256" key="2">
    <source>
        <dbReference type="ARBA" id="ARBA00022801"/>
    </source>
</evidence>
<dbReference type="InterPro" id="IPR020422">
    <property type="entry name" value="TYR_PHOSPHATASE_DUAL_dom"/>
</dbReference>
<comment type="catalytic activity">
    <reaction evidence="5">
        <text>O-phospho-L-threonyl-[protein] + H2O = L-threonyl-[protein] + phosphate</text>
        <dbReference type="Rhea" id="RHEA:47004"/>
        <dbReference type="Rhea" id="RHEA-COMP:11060"/>
        <dbReference type="Rhea" id="RHEA-COMP:11605"/>
        <dbReference type="ChEBI" id="CHEBI:15377"/>
        <dbReference type="ChEBI" id="CHEBI:30013"/>
        <dbReference type="ChEBI" id="CHEBI:43474"/>
        <dbReference type="ChEBI" id="CHEBI:61977"/>
        <dbReference type="EC" id="3.1.3.16"/>
    </reaction>
</comment>
<keyword evidence="3" id="KW-0904">Protein phosphatase</keyword>
<dbReference type="OrthoDB" id="285418at2759"/>
<organism evidence="9 10">
    <name type="scientific">Hippocampus comes</name>
    <name type="common">Tiger tail seahorse</name>
    <dbReference type="NCBI Taxonomy" id="109280"/>
    <lineage>
        <taxon>Eukaryota</taxon>
        <taxon>Metazoa</taxon>
        <taxon>Chordata</taxon>
        <taxon>Craniata</taxon>
        <taxon>Vertebrata</taxon>
        <taxon>Euteleostomi</taxon>
        <taxon>Actinopterygii</taxon>
        <taxon>Neopterygii</taxon>
        <taxon>Teleostei</taxon>
        <taxon>Neoteleostei</taxon>
        <taxon>Acanthomorphata</taxon>
        <taxon>Syngnathiaria</taxon>
        <taxon>Syngnathiformes</taxon>
        <taxon>Syngnathoidei</taxon>
        <taxon>Syngnathidae</taxon>
        <taxon>Hippocampus</taxon>
    </lineage>
</organism>
<evidence type="ECO:0000256" key="6">
    <source>
        <dbReference type="SAM" id="MobiDB-lite"/>
    </source>
</evidence>
<dbReference type="Pfam" id="PF00782">
    <property type="entry name" value="DSPc"/>
    <property type="match status" value="1"/>
</dbReference>
<feature type="compositionally biased region" description="Low complexity" evidence="6">
    <location>
        <begin position="148"/>
        <end position="158"/>
    </location>
</feature>
<dbReference type="PRINTS" id="PR01910">
    <property type="entry name" value="ADSPHPHTASEB"/>
</dbReference>
<evidence type="ECO:0000313" key="9">
    <source>
        <dbReference type="Ensembl" id="ENSHCOP00000009985.1"/>
    </source>
</evidence>
<name>A0A3Q2XYB6_HIPCM</name>
<dbReference type="GO" id="GO:0004722">
    <property type="term" value="F:protein serine/threonine phosphatase activity"/>
    <property type="evidence" value="ECO:0007669"/>
    <property type="project" value="UniProtKB-EC"/>
</dbReference>
<dbReference type="OMA" id="THLEPTC"/>
<dbReference type="GO" id="GO:0017017">
    <property type="term" value="F:MAP kinase tyrosine/serine/threonine phosphatase activity"/>
    <property type="evidence" value="ECO:0007669"/>
    <property type="project" value="InterPro"/>
</dbReference>
<evidence type="ECO:0000259" key="8">
    <source>
        <dbReference type="PROSITE" id="PS50056"/>
    </source>
</evidence>
<reference evidence="9" key="2">
    <citation type="submission" date="2025-09" db="UniProtKB">
        <authorList>
            <consortium name="Ensembl"/>
        </authorList>
    </citation>
    <scope>IDENTIFICATION</scope>
</reference>
<dbReference type="PROSITE" id="PS50054">
    <property type="entry name" value="TYR_PHOSPHATASE_DUAL"/>
    <property type="match status" value="1"/>
</dbReference>
<feature type="compositionally biased region" description="Basic and acidic residues" evidence="6">
    <location>
        <begin position="138"/>
        <end position="147"/>
    </location>
</feature>
<proteinExistence type="inferred from homology"/>
<feature type="domain" description="Tyrosine-protein phosphatase" evidence="7">
    <location>
        <begin position="2"/>
        <end position="143"/>
    </location>
</feature>
<dbReference type="SMART" id="SM00195">
    <property type="entry name" value="DSPc"/>
    <property type="match status" value="1"/>
</dbReference>
<dbReference type="PROSITE" id="PS50056">
    <property type="entry name" value="TYR_PHOSPHATASE_2"/>
    <property type="match status" value="1"/>
</dbReference>
<dbReference type="RefSeq" id="XP_019730513.1">
    <property type="nucleotide sequence ID" value="XM_019874954.1"/>
</dbReference>
<protein>
    <submittedName>
        <fullName evidence="9">Dual specificity phosphatase 28</fullName>
    </submittedName>
</protein>
<feature type="region of interest" description="Disordered" evidence="6">
    <location>
        <begin position="138"/>
        <end position="167"/>
    </location>
</feature>
<accession>A0A3Q2XYB6</accession>
<dbReference type="GO" id="GO:0005737">
    <property type="term" value="C:cytoplasm"/>
    <property type="evidence" value="ECO:0007669"/>
    <property type="project" value="TreeGrafter"/>
</dbReference>
<dbReference type="STRING" id="109280.ENSHCOP00000009985"/>
<dbReference type="Gene3D" id="3.90.190.10">
    <property type="entry name" value="Protein tyrosine phosphatase superfamily"/>
    <property type="match status" value="1"/>
</dbReference>
<dbReference type="RefSeq" id="XP_019730514.1">
    <property type="nucleotide sequence ID" value="XM_019874955.1"/>
</dbReference>
<feature type="domain" description="Tyrosine specific protein phosphatases" evidence="8">
    <location>
        <begin position="60"/>
        <end position="122"/>
    </location>
</feature>
<dbReference type="Ensembl" id="ENSHCOT00000016264.1">
    <property type="protein sequence ID" value="ENSHCOP00000009985.1"/>
    <property type="gene ID" value="ENSHCOG00000012517.1"/>
</dbReference>
<dbReference type="InterPro" id="IPR000387">
    <property type="entry name" value="Tyr_Pase_dom"/>
</dbReference>
<dbReference type="PANTHER" id="PTHR45961:SF7">
    <property type="entry name" value="DUAL SPECIFICITY PHOSPHATASE 28"/>
    <property type="match status" value="1"/>
</dbReference>
<evidence type="ECO:0000256" key="1">
    <source>
        <dbReference type="ARBA" id="ARBA00008601"/>
    </source>
</evidence>
<dbReference type="InterPro" id="IPR020420">
    <property type="entry name" value="Atypical_DUSP_subfamB"/>
</dbReference>
<keyword evidence="2" id="KW-0378">Hydrolase</keyword>
<comment type="catalytic activity">
    <reaction evidence="4">
        <text>O-phospho-L-seryl-[protein] + H2O = L-seryl-[protein] + phosphate</text>
        <dbReference type="Rhea" id="RHEA:20629"/>
        <dbReference type="Rhea" id="RHEA-COMP:9863"/>
        <dbReference type="Rhea" id="RHEA-COMP:11604"/>
        <dbReference type="ChEBI" id="CHEBI:15377"/>
        <dbReference type="ChEBI" id="CHEBI:29999"/>
        <dbReference type="ChEBI" id="CHEBI:43474"/>
        <dbReference type="ChEBI" id="CHEBI:83421"/>
        <dbReference type="EC" id="3.1.3.16"/>
    </reaction>
</comment>
<dbReference type="GeneTree" id="ENSGT00940000161528"/>
<dbReference type="CTD" id="285193"/>
<keyword evidence="10" id="KW-1185">Reference proteome</keyword>
<evidence type="ECO:0000256" key="3">
    <source>
        <dbReference type="ARBA" id="ARBA00022912"/>
    </source>
</evidence>
<dbReference type="KEGG" id="hcq:109518845"/>
<evidence type="ECO:0000256" key="5">
    <source>
        <dbReference type="ARBA" id="ARBA00048336"/>
    </source>
</evidence>
<evidence type="ECO:0000313" key="10">
    <source>
        <dbReference type="Proteomes" id="UP000264820"/>
    </source>
</evidence>
<evidence type="ECO:0000259" key="7">
    <source>
        <dbReference type="PROSITE" id="PS50054"/>
    </source>
</evidence>
<dbReference type="InterPro" id="IPR052103">
    <property type="entry name" value="Dual_spec_Phospatases"/>
</dbReference>
<dbReference type="Proteomes" id="UP000264820">
    <property type="component" value="Unplaced"/>
</dbReference>
<dbReference type="InterPro" id="IPR029021">
    <property type="entry name" value="Prot-tyrosine_phosphatase-like"/>
</dbReference>
<comment type="similarity">
    <text evidence="1">Belongs to the protein-tyrosine phosphatase family. Non-receptor class dual specificity subfamily.</text>
</comment>
<reference evidence="9" key="1">
    <citation type="submission" date="2025-08" db="UniProtKB">
        <authorList>
            <consortium name="Ensembl"/>
        </authorList>
    </citation>
    <scope>IDENTIFICATION</scope>
</reference>
<dbReference type="PANTHER" id="PTHR45961">
    <property type="entry name" value="IP21249P"/>
    <property type="match status" value="1"/>
</dbReference>
<dbReference type="SUPFAM" id="SSF52799">
    <property type="entry name" value="(Phosphotyrosine protein) phosphatases II"/>
    <property type="match status" value="1"/>
</dbReference>
<sequence length="167" mass="18206">MQPLSQVTNSLAISNARAACSPDLLQREAVTLCINVTRRQPFPDAPVTVARVAVSDRPEDDLYSHLDACADAIHAEALKGGRSLVYCKNGRSRSAAVCVAYLMKHQQMALADALKKVKAARPVIAPNPGFLAQLQRYEDELRTRRDSQPSQTSSSSPNPENPPLTIR</sequence>